<dbReference type="EMBL" id="AOIE01000065">
    <property type="protein sequence ID" value="ELY75089.1"/>
    <property type="molecule type" value="Genomic_DNA"/>
</dbReference>
<feature type="domain" description="PDZ" evidence="3">
    <location>
        <begin position="264"/>
        <end position="367"/>
    </location>
</feature>
<reference evidence="4 5" key="1">
    <citation type="journal article" date="2014" name="PLoS Genet.">
        <title>Phylogenetically driven sequencing of extremely halophilic archaea reveals strategies for static and dynamic osmo-response.</title>
        <authorList>
            <person name="Becker E.A."/>
            <person name="Seitzer P.M."/>
            <person name="Tritt A."/>
            <person name="Larsen D."/>
            <person name="Krusor M."/>
            <person name="Yao A.I."/>
            <person name="Wu D."/>
            <person name="Madern D."/>
            <person name="Eisen J.A."/>
            <person name="Darling A.E."/>
            <person name="Facciotti M.T."/>
        </authorList>
    </citation>
    <scope>NUCLEOTIDE SEQUENCE [LARGE SCALE GENOMIC DNA]</scope>
    <source>
        <strain evidence="4 5">DSM 15624</strain>
    </source>
</reference>
<keyword evidence="5" id="KW-1185">Reference proteome</keyword>
<dbReference type="InterPro" id="IPR009003">
    <property type="entry name" value="Peptidase_S1_PA"/>
</dbReference>
<dbReference type="PANTHER" id="PTHR43343:SF3">
    <property type="entry name" value="PROTEASE DO-LIKE 8, CHLOROPLASTIC"/>
    <property type="match status" value="1"/>
</dbReference>
<evidence type="ECO:0000256" key="2">
    <source>
        <dbReference type="ARBA" id="ARBA00022801"/>
    </source>
</evidence>
<evidence type="ECO:0000313" key="4">
    <source>
        <dbReference type="EMBL" id="ELY75089.1"/>
    </source>
</evidence>
<dbReference type="SUPFAM" id="SSF50156">
    <property type="entry name" value="PDZ domain-like"/>
    <property type="match status" value="1"/>
</dbReference>
<dbReference type="Pfam" id="PF13180">
    <property type="entry name" value="PDZ_2"/>
    <property type="match status" value="1"/>
</dbReference>
<protein>
    <submittedName>
        <fullName evidence="4">Peptidase S1 and S6 chymotrypsin/Hap</fullName>
    </submittedName>
</protein>
<evidence type="ECO:0000259" key="3">
    <source>
        <dbReference type="Pfam" id="PF13180"/>
    </source>
</evidence>
<evidence type="ECO:0000313" key="5">
    <source>
        <dbReference type="Proteomes" id="UP000011593"/>
    </source>
</evidence>
<dbReference type="InterPro" id="IPR051201">
    <property type="entry name" value="Chloro_Bact_Ser_Proteases"/>
</dbReference>
<evidence type="ECO:0000256" key="1">
    <source>
        <dbReference type="ARBA" id="ARBA00022670"/>
    </source>
</evidence>
<dbReference type="Gene3D" id="2.40.10.120">
    <property type="match status" value="1"/>
</dbReference>
<dbReference type="SUPFAM" id="SSF50494">
    <property type="entry name" value="Trypsin-like serine proteases"/>
    <property type="match status" value="1"/>
</dbReference>
<dbReference type="Gene3D" id="2.30.42.10">
    <property type="match status" value="1"/>
</dbReference>
<dbReference type="InterPro" id="IPR036034">
    <property type="entry name" value="PDZ_sf"/>
</dbReference>
<dbReference type="PROSITE" id="PS51257">
    <property type="entry name" value="PROKAR_LIPOPROTEIN"/>
    <property type="match status" value="1"/>
</dbReference>
<dbReference type="InterPro" id="IPR006311">
    <property type="entry name" value="TAT_signal"/>
</dbReference>
<proteinExistence type="predicted"/>
<dbReference type="PROSITE" id="PS51318">
    <property type="entry name" value="TAT"/>
    <property type="match status" value="1"/>
</dbReference>
<organism evidence="4 5">
    <name type="scientific">Natrinema pellirubrum (strain DSM 15624 / CIP 106293 / JCM 10476 / NCIMB 786 / 157)</name>
    <dbReference type="NCBI Taxonomy" id="797303"/>
    <lineage>
        <taxon>Archaea</taxon>
        <taxon>Methanobacteriati</taxon>
        <taxon>Methanobacteriota</taxon>
        <taxon>Stenosarchaea group</taxon>
        <taxon>Halobacteria</taxon>
        <taxon>Halobacteriales</taxon>
        <taxon>Natrialbaceae</taxon>
        <taxon>Natrinema</taxon>
    </lineage>
</organism>
<dbReference type="InterPro" id="IPR001940">
    <property type="entry name" value="Peptidase_S1C"/>
</dbReference>
<dbReference type="PRINTS" id="PR00834">
    <property type="entry name" value="PROTEASES2C"/>
</dbReference>
<gene>
    <name evidence="4" type="ORF">C488_10056</name>
</gene>
<keyword evidence="1" id="KW-0645">Protease</keyword>
<dbReference type="Pfam" id="PF13365">
    <property type="entry name" value="Trypsin_2"/>
    <property type="match status" value="1"/>
</dbReference>
<dbReference type="PATRIC" id="fig|797303.5.peg.2021"/>
<accession>L9YLV6</accession>
<dbReference type="GO" id="GO:0004252">
    <property type="term" value="F:serine-type endopeptidase activity"/>
    <property type="evidence" value="ECO:0007669"/>
    <property type="project" value="InterPro"/>
</dbReference>
<dbReference type="GO" id="GO:0006508">
    <property type="term" value="P:proteolysis"/>
    <property type="evidence" value="ECO:0007669"/>
    <property type="project" value="UniProtKB-KW"/>
</dbReference>
<dbReference type="Proteomes" id="UP000011593">
    <property type="component" value="Unassembled WGS sequence"/>
</dbReference>
<dbReference type="InterPro" id="IPR001478">
    <property type="entry name" value="PDZ"/>
</dbReference>
<dbReference type="PANTHER" id="PTHR43343">
    <property type="entry name" value="PEPTIDASE S12"/>
    <property type="match status" value="1"/>
</dbReference>
<name>L9YLV6_NATP1</name>
<sequence>MDRVQGHDMNESRLDRRSFLAAASAGVAAVAGCAEPRADSSIEGDSSFNNRGNLADGSAFTDLYNEIIESVTQVRAFGVENPSTGERGRGQGSGFLYDEDHVVTNHHVVAGAEAADLQYVTGDWAGTTLVGSDYHSDLAVLEVDYAPDSATPLSLTDDRPVVGQQVAAVGNPYGLEGSMSAGIVSGVDRTLDVPRRQFSFPNVVQTDAAVNPGSSGGPLVNLDGKVVGVVNSGGGDNIGFAISAALTERVVPSLLADGSYDHSYMGIGLRSVDRLVAEANGLDEASGVLVTDVVDGSAADGVLEPATGTVERRGEAIPVGGDVIRAFDGTPIPDRHALSTYLALETSPGEALDVRFRRNGRTETAQLMLDARPEPPSA</sequence>
<dbReference type="AlphaFoldDB" id="L9YLV6"/>
<keyword evidence="2" id="KW-0378">Hydrolase</keyword>
<comment type="caution">
    <text evidence="4">The sequence shown here is derived from an EMBL/GenBank/DDBJ whole genome shotgun (WGS) entry which is preliminary data.</text>
</comment>